<feature type="transmembrane region" description="Helical" evidence="7">
    <location>
        <begin position="679"/>
        <end position="703"/>
    </location>
</feature>
<feature type="region of interest" description="Disordered" evidence="6">
    <location>
        <begin position="320"/>
        <end position="339"/>
    </location>
</feature>
<accession>A0A8H7PW81</accession>
<feature type="domain" description="SPX" evidence="8">
    <location>
        <begin position="1"/>
        <end position="143"/>
    </location>
</feature>
<evidence type="ECO:0000313" key="10">
    <source>
        <dbReference type="Proteomes" id="UP000654370"/>
    </source>
</evidence>
<dbReference type="PANTHER" id="PTHR46140:SF1">
    <property type="entry name" value="VACUOLAR TRANSPORTER CHAPERONE COMPLEX SUBUNIT 4-RELATED"/>
    <property type="match status" value="1"/>
</dbReference>
<keyword evidence="4 7" id="KW-1133">Transmembrane helix</keyword>
<comment type="subcellular location">
    <subcellularLocation>
        <location evidence="1">Vacuole membrane</location>
        <topology evidence="1">Multi-pass membrane protein</topology>
    </subcellularLocation>
</comment>
<dbReference type="EMBL" id="JAEPQZ010000005">
    <property type="protein sequence ID" value="KAG2181398.1"/>
    <property type="molecule type" value="Genomic_DNA"/>
</dbReference>
<dbReference type="Pfam" id="PF09359">
    <property type="entry name" value="VTC"/>
    <property type="match status" value="1"/>
</dbReference>
<protein>
    <recommendedName>
        <fullName evidence="8">SPX domain-containing protein</fullName>
    </recommendedName>
</protein>
<evidence type="ECO:0000313" key="9">
    <source>
        <dbReference type="EMBL" id="KAG2181398.1"/>
    </source>
</evidence>
<comment type="caution">
    <text evidence="9">The sequence shown here is derived from an EMBL/GenBank/DDBJ whole genome shotgun (WGS) entry which is preliminary data.</text>
</comment>
<dbReference type="GO" id="GO:0005774">
    <property type="term" value="C:vacuolar membrane"/>
    <property type="evidence" value="ECO:0007669"/>
    <property type="project" value="UniProtKB-SubCell"/>
</dbReference>
<evidence type="ECO:0000256" key="6">
    <source>
        <dbReference type="SAM" id="MobiDB-lite"/>
    </source>
</evidence>
<feature type="transmembrane region" description="Helical" evidence="7">
    <location>
        <begin position="652"/>
        <end position="673"/>
    </location>
</feature>
<name>A0A8H7PW81_MORIS</name>
<evidence type="ECO:0000259" key="8">
    <source>
        <dbReference type="PROSITE" id="PS51382"/>
    </source>
</evidence>
<evidence type="ECO:0000256" key="3">
    <source>
        <dbReference type="ARBA" id="ARBA00022692"/>
    </source>
</evidence>
<feature type="region of interest" description="Disordered" evidence="6">
    <location>
        <begin position="569"/>
        <end position="591"/>
    </location>
</feature>
<proteinExistence type="predicted"/>
<keyword evidence="3 7" id="KW-0812">Transmembrane</keyword>
<keyword evidence="2" id="KW-0926">Vacuole</keyword>
<dbReference type="PANTHER" id="PTHR46140">
    <property type="entry name" value="VACUOLAR TRANSPORTER CHAPERONE 1-RELATED"/>
    <property type="match status" value="1"/>
</dbReference>
<evidence type="ECO:0000256" key="2">
    <source>
        <dbReference type="ARBA" id="ARBA00022554"/>
    </source>
</evidence>
<evidence type="ECO:0000256" key="7">
    <source>
        <dbReference type="SAM" id="Phobius"/>
    </source>
</evidence>
<dbReference type="InterPro" id="IPR042267">
    <property type="entry name" value="VTC_sf"/>
</dbReference>
<dbReference type="Proteomes" id="UP000654370">
    <property type="component" value="Unassembled WGS sequence"/>
</dbReference>
<keyword evidence="5 7" id="KW-0472">Membrane</keyword>
<evidence type="ECO:0000256" key="4">
    <source>
        <dbReference type="ARBA" id="ARBA00022989"/>
    </source>
</evidence>
<evidence type="ECO:0000256" key="1">
    <source>
        <dbReference type="ARBA" id="ARBA00004128"/>
    </source>
</evidence>
<feature type="compositionally biased region" description="Polar residues" evidence="6">
    <location>
        <begin position="569"/>
        <end position="580"/>
    </location>
</feature>
<dbReference type="InterPro" id="IPR004331">
    <property type="entry name" value="SPX_dom"/>
</dbReference>
<reference evidence="9" key="1">
    <citation type="submission" date="2020-12" db="EMBL/GenBank/DDBJ databases">
        <title>Metabolic potential, ecology and presence of endohyphal bacteria is reflected in genomic diversity of Mucoromycotina.</title>
        <authorList>
            <person name="Muszewska A."/>
            <person name="Okrasinska A."/>
            <person name="Steczkiewicz K."/>
            <person name="Drgas O."/>
            <person name="Orlowska M."/>
            <person name="Perlinska-Lenart U."/>
            <person name="Aleksandrzak-Piekarczyk T."/>
            <person name="Szatraj K."/>
            <person name="Zielenkiewicz U."/>
            <person name="Pilsyk S."/>
            <person name="Malc E."/>
            <person name="Mieczkowski P."/>
            <person name="Kruszewska J.S."/>
            <person name="Biernat P."/>
            <person name="Pawlowska J."/>
        </authorList>
    </citation>
    <scope>NUCLEOTIDE SEQUENCE</scope>
    <source>
        <strain evidence="9">WA0000067209</strain>
    </source>
</reference>
<dbReference type="InterPro" id="IPR018966">
    <property type="entry name" value="VTC_domain"/>
</dbReference>
<dbReference type="OrthoDB" id="6493944at2759"/>
<evidence type="ECO:0000256" key="5">
    <source>
        <dbReference type="ARBA" id="ARBA00023136"/>
    </source>
</evidence>
<dbReference type="InterPro" id="IPR051572">
    <property type="entry name" value="VTC_Complex_Subunit"/>
</dbReference>
<dbReference type="AlphaFoldDB" id="A0A8H7PW81"/>
<dbReference type="Gene3D" id="3.20.100.30">
    <property type="entry name" value="VTC, catalytic tunnel domain"/>
    <property type="match status" value="1"/>
</dbReference>
<gene>
    <name evidence="9" type="ORF">INT43_008981</name>
</gene>
<dbReference type="GO" id="GO:0006799">
    <property type="term" value="P:polyphosphate biosynthetic process"/>
    <property type="evidence" value="ECO:0007669"/>
    <property type="project" value="UniProtKB-ARBA"/>
</dbReference>
<organism evidence="9 10">
    <name type="scientific">Mortierella isabellina</name>
    <name type="common">Filamentous fungus</name>
    <name type="synonym">Umbelopsis isabellina</name>
    <dbReference type="NCBI Taxonomy" id="91625"/>
    <lineage>
        <taxon>Eukaryota</taxon>
        <taxon>Fungi</taxon>
        <taxon>Fungi incertae sedis</taxon>
        <taxon>Mucoromycota</taxon>
        <taxon>Mucoromycotina</taxon>
        <taxon>Umbelopsidomycetes</taxon>
        <taxon>Umbelopsidales</taxon>
        <taxon>Umbelopsidaceae</taxon>
        <taxon>Umbelopsis</taxon>
    </lineage>
</organism>
<keyword evidence="10" id="KW-1185">Reference proteome</keyword>
<dbReference type="CDD" id="cd14480">
    <property type="entry name" value="SPX_VTC2_like"/>
    <property type="match status" value="1"/>
</dbReference>
<sequence length="712" mass="81638">MKFGEHLRKQRLPQWRFFYLDYDGLKAVLKDGSSQEAEWTSKDDQQFVDRLITELDKVHSFHALKHGEIQRRIRSCQRRIQTLSNSPHPALSEYLSIQNEITDITCEVQELFWYTRLNYTGFLKIVKKHDRYASHAPRLREQFLMALHNRPFYRSEVFSQLTAELASLYDHARINSASSFNSFASMTPPSIITPIARQHQPLVYKTTKYLVHLDNVMDVKTHLLKYMPLISQNSSPTPQSVLNDSIPSSQEYKPSLAQAIGECHSDETISSIYLDDQHFSSYMARIQFLAEPQTIRLRWYGSDTTDLHVERKAYGYGKHETVEGLPNSQDELNESSSKDRHPIKAKWVPEWLNGQWDARERLSKAYQKQRFNTFDWVGEEQDDEAHRIQNVAKDIQDTVQSDQLRPVIRTVFRRTVFQSQDESVRVSLDTDVVMAQEFGWNDPDSPIGDHWRRNDVTEITANEDYFLDIPPDHQNANDIYKFPYAIVEVKLRASQDVSLTDTDEPDCVKNLIRARLMEPVAQFSKYVHAVSILWEANVPLLPFWLPQLHAGVYCPTGIRLTRPYHSTAESADTSNATNDSTAHRSDDRGILNLSPAPPLLPRKINHHLSLPMSSNVPSLTETTPLLGSPTGEQVLLMTPLPRRTIAHSIRRLVQAVYPVVLVILIVAIALVIAEIEDRMLANVLGVLVAAMALAGFCLWMFVFKTSLTQTTM</sequence>
<dbReference type="PROSITE" id="PS51382">
    <property type="entry name" value="SPX"/>
    <property type="match status" value="1"/>
</dbReference>